<dbReference type="Gramene" id="AET3Gv20003900.9">
    <property type="protein sequence ID" value="AET3Gv20003900.9"/>
    <property type="gene ID" value="AET3Gv20003900"/>
</dbReference>
<reference evidence="2" key="1">
    <citation type="journal article" date="2014" name="Science">
        <title>Ancient hybridizations among the ancestral genomes of bread wheat.</title>
        <authorList>
            <consortium name="International Wheat Genome Sequencing Consortium,"/>
            <person name="Marcussen T."/>
            <person name="Sandve S.R."/>
            <person name="Heier L."/>
            <person name="Spannagl M."/>
            <person name="Pfeifer M."/>
            <person name="Jakobsen K.S."/>
            <person name="Wulff B.B."/>
            <person name="Steuernagel B."/>
            <person name="Mayer K.F."/>
            <person name="Olsen O.A."/>
        </authorList>
    </citation>
    <scope>NUCLEOTIDE SEQUENCE [LARGE SCALE GENOMIC DNA]</scope>
    <source>
        <strain evidence="2">cv. AL8/78</strain>
    </source>
</reference>
<reference evidence="2" key="2">
    <citation type="journal article" date="2017" name="Nat. Plants">
        <title>The Aegilops tauschii genome reveals multiple impacts of transposons.</title>
        <authorList>
            <person name="Zhao G."/>
            <person name="Zou C."/>
            <person name="Li K."/>
            <person name="Wang K."/>
            <person name="Li T."/>
            <person name="Gao L."/>
            <person name="Zhang X."/>
            <person name="Wang H."/>
            <person name="Yang Z."/>
            <person name="Liu X."/>
            <person name="Jiang W."/>
            <person name="Mao L."/>
            <person name="Kong X."/>
            <person name="Jiao Y."/>
            <person name="Jia J."/>
        </authorList>
    </citation>
    <scope>NUCLEOTIDE SEQUENCE [LARGE SCALE GENOMIC DNA]</scope>
    <source>
        <strain evidence="2">cv. AL8/78</strain>
    </source>
</reference>
<reference evidence="1" key="5">
    <citation type="journal article" date="2021" name="G3 (Bethesda)">
        <title>Aegilops tauschii genome assembly Aet v5.0 features greater sequence contiguity and improved annotation.</title>
        <authorList>
            <person name="Wang L."/>
            <person name="Zhu T."/>
            <person name="Rodriguez J.C."/>
            <person name="Deal K.R."/>
            <person name="Dubcovsky J."/>
            <person name="McGuire P.E."/>
            <person name="Lux T."/>
            <person name="Spannagl M."/>
            <person name="Mayer K.F.X."/>
            <person name="Baldrich P."/>
            <person name="Meyers B.C."/>
            <person name="Huo N."/>
            <person name="Gu Y.Q."/>
            <person name="Zhou H."/>
            <person name="Devos K.M."/>
            <person name="Bennetzen J.L."/>
            <person name="Unver T."/>
            <person name="Budak H."/>
            <person name="Gulick P.J."/>
            <person name="Galiba G."/>
            <person name="Kalapos B."/>
            <person name="Nelson D.R."/>
            <person name="Li P."/>
            <person name="You F.M."/>
            <person name="Luo M.C."/>
            <person name="Dvorak J."/>
        </authorList>
    </citation>
    <scope>NUCLEOTIDE SEQUENCE [LARGE SCALE GENOMIC DNA]</scope>
    <source>
        <strain evidence="1">cv. AL8/78</strain>
    </source>
</reference>
<organism evidence="1 2">
    <name type="scientific">Aegilops tauschii subsp. strangulata</name>
    <name type="common">Goatgrass</name>
    <dbReference type="NCBI Taxonomy" id="200361"/>
    <lineage>
        <taxon>Eukaryota</taxon>
        <taxon>Viridiplantae</taxon>
        <taxon>Streptophyta</taxon>
        <taxon>Embryophyta</taxon>
        <taxon>Tracheophyta</taxon>
        <taxon>Spermatophyta</taxon>
        <taxon>Magnoliopsida</taxon>
        <taxon>Liliopsida</taxon>
        <taxon>Poales</taxon>
        <taxon>Poaceae</taxon>
        <taxon>BOP clade</taxon>
        <taxon>Pooideae</taxon>
        <taxon>Triticodae</taxon>
        <taxon>Triticeae</taxon>
        <taxon>Triticinae</taxon>
        <taxon>Aegilops</taxon>
    </lineage>
</organism>
<evidence type="ECO:0000313" key="2">
    <source>
        <dbReference type="Proteomes" id="UP000015105"/>
    </source>
</evidence>
<evidence type="ECO:0000313" key="1">
    <source>
        <dbReference type="EnsemblPlants" id="AET3Gv20003900.9"/>
    </source>
</evidence>
<dbReference type="EnsemblPlants" id="AET3Gv20003900.9">
    <property type="protein sequence ID" value="AET3Gv20003900.9"/>
    <property type="gene ID" value="AET3Gv20003900"/>
</dbReference>
<proteinExistence type="predicted"/>
<protein>
    <submittedName>
        <fullName evidence="1">Uncharacterized protein</fullName>
    </submittedName>
</protein>
<dbReference type="Proteomes" id="UP000015105">
    <property type="component" value="Chromosome 3D"/>
</dbReference>
<reference evidence="1" key="4">
    <citation type="submission" date="2019-03" db="UniProtKB">
        <authorList>
            <consortium name="EnsemblPlants"/>
        </authorList>
    </citation>
    <scope>IDENTIFICATION</scope>
</reference>
<dbReference type="AlphaFoldDB" id="A0A453DMU5"/>
<sequence>MVSYWCSMARQSAIPHIGGAELGFLYSVPEQSFLVLFDRLTLPE</sequence>
<accession>A0A453DMU5</accession>
<name>A0A453DMU5_AEGTS</name>
<reference evidence="1" key="3">
    <citation type="journal article" date="2017" name="Nature">
        <title>Genome sequence of the progenitor of the wheat D genome Aegilops tauschii.</title>
        <authorList>
            <person name="Luo M.C."/>
            <person name="Gu Y.Q."/>
            <person name="Puiu D."/>
            <person name="Wang H."/>
            <person name="Twardziok S.O."/>
            <person name="Deal K.R."/>
            <person name="Huo N."/>
            <person name="Zhu T."/>
            <person name="Wang L."/>
            <person name="Wang Y."/>
            <person name="McGuire P.E."/>
            <person name="Liu S."/>
            <person name="Long H."/>
            <person name="Ramasamy R.K."/>
            <person name="Rodriguez J.C."/>
            <person name="Van S.L."/>
            <person name="Yuan L."/>
            <person name="Wang Z."/>
            <person name="Xia Z."/>
            <person name="Xiao L."/>
            <person name="Anderson O.D."/>
            <person name="Ouyang S."/>
            <person name="Liang Y."/>
            <person name="Zimin A.V."/>
            <person name="Pertea G."/>
            <person name="Qi P."/>
            <person name="Bennetzen J.L."/>
            <person name="Dai X."/>
            <person name="Dawson M.W."/>
            <person name="Muller H.G."/>
            <person name="Kugler K."/>
            <person name="Rivarola-Duarte L."/>
            <person name="Spannagl M."/>
            <person name="Mayer K.F.X."/>
            <person name="Lu F.H."/>
            <person name="Bevan M.W."/>
            <person name="Leroy P."/>
            <person name="Li P."/>
            <person name="You F.M."/>
            <person name="Sun Q."/>
            <person name="Liu Z."/>
            <person name="Lyons E."/>
            <person name="Wicker T."/>
            <person name="Salzberg S.L."/>
            <person name="Devos K.M."/>
            <person name="Dvorak J."/>
        </authorList>
    </citation>
    <scope>NUCLEOTIDE SEQUENCE [LARGE SCALE GENOMIC DNA]</scope>
    <source>
        <strain evidence="1">cv. AL8/78</strain>
    </source>
</reference>
<keyword evidence="2" id="KW-1185">Reference proteome</keyword>